<reference evidence="4 5" key="1">
    <citation type="submission" date="2013-03" db="EMBL/GenBank/DDBJ databases">
        <title>The Genome Sequence of Phialophora europaea CBS 101466.</title>
        <authorList>
            <consortium name="The Broad Institute Genomics Platform"/>
            <person name="Cuomo C."/>
            <person name="de Hoog S."/>
            <person name="Gorbushina A."/>
            <person name="Walker B."/>
            <person name="Young S.K."/>
            <person name="Zeng Q."/>
            <person name="Gargeya S."/>
            <person name="Fitzgerald M."/>
            <person name="Haas B."/>
            <person name="Abouelleil A."/>
            <person name="Allen A.W."/>
            <person name="Alvarado L."/>
            <person name="Arachchi H.M."/>
            <person name="Berlin A.M."/>
            <person name="Chapman S.B."/>
            <person name="Gainer-Dewar J."/>
            <person name="Goldberg J."/>
            <person name="Griggs A."/>
            <person name="Gujja S."/>
            <person name="Hansen M."/>
            <person name="Howarth C."/>
            <person name="Imamovic A."/>
            <person name="Ireland A."/>
            <person name="Larimer J."/>
            <person name="McCowan C."/>
            <person name="Murphy C."/>
            <person name="Pearson M."/>
            <person name="Poon T.W."/>
            <person name="Priest M."/>
            <person name="Roberts A."/>
            <person name="Saif S."/>
            <person name="Shea T."/>
            <person name="Sisk P."/>
            <person name="Sykes S."/>
            <person name="Wortman J."/>
            <person name="Nusbaum C."/>
            <person name="Birren B."/>
        </authorList>
    </citation>
    <scope>NUCLEOTIDE SEQUENCE [LARGE SCALE GENOMIC DNA]</scope>
    <source>
        <strain evidence="4 5">CBS 101466</strain>
    </source>
</reference>
<feature type="region of interest" description="Disordered" evidence="2">
    <location>
        <begin position="84"/>
        <end position="105"/>
    </location>
</feature>
<dbReference type="GO" id="GO:0043130">
    <property type="term" value="F:ubiquitin binding"/>
    <property type="evidence" value="ECO:0007669"/>
    <property type="project" value="TreeGrafter"/>
</dbReference>
<dbReference type="Proteomes" id="UP000030752">
    <property type="component" value="Unassembled WGS sequence"/>
</dbReference>
<dbReference type="InterPro" id="IPR029071">
    <property type="entry name" value="Ubiquitin-like_domsf"/>
</dbReference>
<dbReference type="SMART" id="SM00166">
    <property type="entry name" value="UBX"/>
    <property type="match status" value="1"/>
</dbReference>
<feature type="compositionally biased region" description="Basic and acidic residues" evidence="2">
    <location>
        <begin position="331"/>
        <end position="368"/>
    </location>
</feature>
<dbReference type="SUPFAM" id="SSF52833">
    <property type="entry name" value="Thioredoxin-like"/>
    <property type="match status" value="1"/>
</dbReference>
<dbReference type="Gene3D" id="3.40.30.10">
    <property type="entry name" value="Glutaredoxin"/>
    <property type="match status" value="1"/>
</dbReference>
<protein>
    <recommendedName>
        <fullName evidence="3">UBX domain-containing protein</fullName>
    </recommendedName>
</protein>
<dbReference type="RefSeq" id="XP_008710874.1">
    <property type="nucleotide sequence ID" value="XM_008712652.1"/>
</dbReference>
<dbReference type="SUPFAM" id="SSF54236">
    <property type="entry name" value="Ubiquitin-like"/>
    <property type="match status" value="1"/>
</dbReference>
<evidence type="ECO:0000259" key="3">
    <source>
        <dbReference type="PROSITE" id="PS50033"/>
    </source>
</evidence>
<feature type="domain" description="UBX" evidence="3">
    <location>
        <begin position="400"/>
        <end position="473"/>
    </location>
</feature>
<dbReference type="VEuPathDB" id="FungiDB:HMPREF1541_00346"/>
<proteinExistence type="predicted"/>
<evidence type="ECO:0000313" key="4">
    <source>
        <dbReference type="EMBL" id="ETN46162.1"/>
    </source>
</evidence>
<evidence type="ECO:0000313" key="5">
    <source>
        <dbReference type="Proteomes" id="UP000030752"/>
    </source>
</evidence>
<dbReference type="SUPFAM" id="SSF46934">
    <property type="entry name" value="UBA-like"/>
    <property type="match status" value="1"/>
</dbReference>
<keyword evidence="1" id="KW-0175">Coiled coil</keyword>
<feature type="compositionally biased region" description="Polar residues" evidence="2">
    <location>
        <begin position="314"/>
        <end position="330"/>
    </location>
</feature>
<dbReference type="PROSITE" id="PS50033">
    <property type="entry name" value="UBX"/>
    <property type="match status" value="1"/>
</dbReference>
<dbReference type="GO" id="GO:0036503">
    <property type="term" value="P:ERAD pathway"/>
    <property type="evidence" value="ECO:0007669"/>
    <property type="project" value="TreeGrafter"/>
</dbReference>
<name>W2SBS8_CYPE1</name>
<dbReference type="FunCoup" id="W2SBS8">
    <property type="interactions" value="26"/>
</dbReference>
<dbReference type="Pfam" id="PF14555">
    <property type="entry name" value="UBA_4"/>
    <property type="match status" value="1"/>
</dbReference>
<dbReference type="EMBL" id="KB822711">
    <property type="protein sequence ID" value="ETN46162.1"/>
    <property type="molecule type" value="Genomic_DNA"/>
</dbReference>
<organism evidence="4 5">
    <name type="scientific">Cyphellophora europaea (strain CBS 101466)</name>
    <name type="common">Phialophora europaea</name>
    <dbReference type="NCBI Taxonomy" id="1220924"/>
    <lineage>
        <taxon>Eukaryota</taxon>
        <taxon>Fungi</taxon>
        <taxon>Dikarya</taxon>
        <taxon>Ascomycota</taxon>
        <taxon>Pezizomycotina</taxon>
        <taxon>Eurotiomycetes</taxon>
        <taxon>Chaetothyriomycetidae</taxon>
        <taxon>Chaetothyriales</taxon>
        <taxon>Cyphellophoraceae</taxon>
        <taxon>Cyphellophora</taxon>
    </lineage>
</organism>
<evidence type="ECO:0000256" key="2">
    <source>
        <dbReference type="SAM" id="MobiDB-lite"/>
    </source>
</evidence>
<dbReference type="GO" id="GO:0005783">
    <property type="term" value="C:endoplasmic reticulum"/>
    <property type="evidence" value="ECO:0007669"/>
    <property type="project" value="TreeGrafter"/>
</dbReference>
<evidence type="ECO:0000256" key="1">
    <source>
        <dbReference type="ARBA" id="ARBA00023054"/>
    </source>
</evidence>
<dbReference type="Gene3D" id="3.10.20.90">
    <property type="entry name" value="Phosphatidylinositol 3-kinase Catalytic Subunit, Chain A, domain 1"/>
    <property type="match status" value="1"/>
</dbReference>
<dbReference type="InterPro" id="IPR006577">
    <property type="entry name" value="UAS"/>
</dbReference>
<dbReference type="Pfam" id="PF00789">
    <property type="entry name" value="UBX"/>
    <property type="match status" value="1"/>
</dbReference>
<dbReference type="InterPro" id="IPR036249">
    <property type="entry name" value="Thioredoxin-like_sf"/>
</dbReference>
<dbReference type="STRING" id="1220924.W2SBS8"/>
<accession>W2SBS8</accession>
<dbReference type="CDD" id="cd01767">
    <property type="entry name" value="UBX"/>
    <property type="match status" value="1"/>
</dbReference>
<dbReference type="AlphaFoldDB" id="W2SBS8"/>
<dbReference type="InParanoid" id="W2SBS8"/>
<dbReference type="SMART" id="SM00594">
    <property type="entry name" value="UAS"/>
    <property type="match status" value="1"/>
</dbReference>
<dbReference type="Gene3D" id="1.10.8.10">
    <property type="entry name" value="DNA helicase RuvA subunit, C-terminal domain"/>
    <property type="match status" value="1"/>
</dbReference>
<keyword evidence="5" id="KW-1185">Reference proteome</keyword>
<feature type="region of interest" description="Disordered" evidence="2">
    <location>
        <begin position="314"/>
        <end position="380"/>
    </location>
</feature>
<sequence length="502" mass="55761">MSTPDISQLTAAQQEALQTYTAVTDQDPLAAIPLLQRCEWNVQIAIARFFDGEPTTDPVAEARAALPAASSRQTSNLQYESLLSSSHSSASSRPPEDRVEKVDTSAAGMTQQQPSFMLSALLVPFNLVYRIFSTVFAPFGFLVPSFISRVLSRLLTRRSRPARRALAPADNAARFIREFSEEYPEHALPFVESGFNLTLDNAKKELKFLLVTLLSPDHDDNATWVRETLLSQQVASFLSSHKDELLLWGGNVQDAEAYQVSASLNCTKFPFVALICQSAETGSSGMTVIMRAVGPMTPSELVAKLGSAITAQQSELRTARSQRAEQQASRSLREEQDSAYERSLAQDRERVRRRREEQEAQELAERQAKATQEAAENRRRQVEQWRKWRAQSLPSEPGPDSSDAIRISIRMPSGDRVIRKFRAEAEMEELYAYVDCHGVIDASPSSGEAINEPEGYEHSFGFQLVSPMPRKVFELKSGGSVGERIGKGANLIVEPIDDDDES</sequence>
<dbReference type="eggNOG" id="KOG1363">
    <property type="taxonomic scope" value="Eukaryota"/>
</dbReference>
<dbReference type="CDD" id="cd14273">
    <property type="entry name" value="UBA_TAP-C_like"/>
    <property type="match status" value="1"/>
</dbReference>
<gene>
    <name evidence="4" type="ORF">HMPREF1541_00346</name>
</gene>
<dbReference type="PANTHER" id="PTHR23322">
    <property type="entry name" value="FAS-ASSOCIATED PROTEIN"/>
    <property type="match status" value="1"/>
</dbReference>
<dbReference type="GeneID" id="19967685"/>
<dbReference type="HOGENOM" id="CLU_020031_2_0_1"/>
<dbReference type="OrthoDB" id="1026733at2759"/>
<feature type="compositionally biased region" description="Basic and acidic residues" evidence="2">
    <location>
        <begin position="94"/>
        <end position="103"/>
    </location>
</feature>
<dbReference type="InterPro" id="IPR009060">
    <property type="entry name" value="UBA-like_sf"/>
</dbReference>
<dbReference type="InterPro" id="IPR001012">
    <property type="entry name" value="UBX_dom"/>
</dbReference>
<dbReference type="InterPro" id="IPR050730">
    <property type="entry name" value="UBX_domain-protein"/>
</dbReference>
<dbReference type="PANTHER" id="PTHR23322:SF1">
    <property type="entry name" value="FAS-ASSOCIATED FACTOR 2"/>
    <property type="match status" value="1"/>
</dbReference>